<dbReference type="Pfam" id="PF02518">
    <property type="entry name" value="HATPase_c"/>
    <property type="match status" value="1"/>
</dbReference>
<dbReference type="InterPro" id="IPR003594">
    <property type="entry name" value="HATPase_dom"/>
</dbReference>
<dbReference type="SMART" id="SM00304">
    <property type="entry name" value="HAMP"/>
    <property type="match status" value="1"/>
</dbReference>
<feature type="transmembrane region" description="Helical" evidence="15">
    <location>
        <begin position="20"/>
        <end position="38"/>
    </location>
</feature>
<evidence type="ECO:0000256" key="13">
    <source>
        <dbReference type="ARBA" id="ARBA00023136"/>
    </source>
</evidence>
<dbReference type="Gene3D" id="1.10.287.130">
    <property type="match status" value="1"/>
</dbReference>
<evidence type="ECO:0000256" key="11">
    <source>
        <dbReference type="ARBA" id="ARBA00022989"/>
    </source>
</evidence>
<dbReference type="InterPro" id="IPR036890">
    <property type="entry name" value="HATPase_C_sf"/>
</dbReference>
<name>A0ABR8FKT1_9NOST</name>
<dbReference type="InterPro" id="IPR050398">
    <property type="entry name" value="HssS/ArlS-like"/>
</dbReference>
<evidence type="ECO:0000313" key="18">
    <source>
        <dbReference type="EMBL" id="MBD2570724.1"/>
    </source>
</evidence>
<evidence type="ECO:0000256" key="15">
    <source>
        <dbReference type="SAM" id="Phobius"/>
    </source>
</evidence>
<dbReference type="InterPro" id="IPR029151">
    <property type="entry name" value="Sensor-like_sf"/>
</dbReference>
<dbReference type="SUPFAM" id="SSF55874">
    <property type="entry name" value="ATPase domain of HSP90 chaperone/DNA topoisomerase II/histidine kinase"/>
    <property type="match status" value="1"/>
</dbReference>
<dbReference type="CDD" id="cd00075">
    <property type="entry name" value="HATPase"/>
    <property type="match status" value="1"/>
</dbReference>
<keyword evidence="9" id="KW-0418">Kinase</keyword>
<dbReference type="Proteomes" id="UP000640531">
    <property type="component" value="Unassembled WGS sequence"/>
</dbReference>
<keyword evidence="5" id="KW-0597">Phosphoprotein</keyword>
<dbReference type="PRINTS" id="PR00344">
    <property type="entry name" value="BCTRLSENSOR"/>
</dbReference>
<dbReference type="SUPFAM" id="SSF158472">
    <property type="entry name" value="HAMP domain-like"/>
    <property type="match status" value="1"/>
</dbReference>
<dbReference type="Gene3D" id="6.10.340.10">
    <property type="match status" value="1"/>
</dbReference>
<sequence length="483" mass="54210">MKDWFPGKKLNTIHAKLLATYLLLITLGTSLMAGYILWSFHLYLMRTREADLDNWTIALSESAGDALAEMNLQQVELLVKRYGAPQNVTLRIFNQQGRLLATSDPQLDKKITDWYKVPGVWEALQNRPQQGVAKGILSTEDRLYVARPIVRNGQLLGIVRMSITLKQVQNQFTRVIWNVLGTLSLTILLCALISTRFARSLSKPIETMQNFAIRLGSGDFGDKLEIRENNELDQLATELNRMSERLASLDQERRVFLANVSHELRTPISNVQVTLDALRNGAYEEPQLRDRFFQTIENEIKRLSRLVHDLLDLGRLEAGVSQLEQQPISLRNLINRAVGTMEPRMQSVGISARVNVVDLLLQGDPERLLQAILNVLDNAIKHSVPNSQVFISGYNEGKLAVVKIQDQGTGITENDLPRIFEQFYTTNPSRQGNSNGLGLAIAKRILEAHHGSITANSTPNQGATFTICLPLTRIIESTDADLL</sequence>
<dbReference type="SUPFAM" id="SSF103190">
    <property type="entry name" value="Sensory domain-like"/>
    <property type="match status" value="1"/>
</dbReference>
<organism evidence="18 19">
    <name type="scientific">Anabaena lutea FACHB-196</name>
    <dbReference type="NCBI Taxonomy" id="2692881"/>
    <lineage>
        <taxon>Bacteria</taxon>
        <taxon>Bacillati</taxon>
        <taxon>Cyanobacteriota</taxon>
        <taxon>Cyanophyceae</taxon>
        <taxon>Nostocales</taxon>
        <taxon>Nostocaceae</taxon>
        <taxon>Anabaena</taxon>
    </lineage>
</organism>
<keyword evidence="13 15" id="KW-0472">Membrane</keyword>
<evidence type="ECO:0000313" key="19">
    <source>
        <dbReference type="Proteomes" id="UP000640531"/>
    </source>
</evidence>
<dbReference type="Gene3D" id="3.30.565.10">
    <property type="entry name" value="Histidine kinase-like ATPase, C-terminal domain"/>
    <property type="match status" value="1"/>
</dbReference>
<reference evidence="18 19" key="1">
    <citation type="journal article" date="2020" name="ISME J.">
        <title>Comparative genomics reveals insights into cyanobacterial evolution and habitat adaptation.</title>
        <authorList>
            <person name="Chen M.Y."/>
            <person name="Teng W.K."/>
            <person name="Zhao L."/>
            <person name="Hu C.X."/>
            <person name="Zhou Y.K."/>
            <person name="Han B.P."/>
            <person name="Song L.R."/>
            <person name="Shu W.S."/>
        </authorList>
    </citation>
    <scope>NUCLEOTIDE SEQUENCE [LARGE SCALE GENOMIC DNA]</scope>
    <source>
        <strain evidence="18 19">FACHB-196</strain>
    </source>
</reference>
<dbReference type="SMART" id="SM00387">
    <property type="entry name" value="HATPase_c"/>
    <property type="match status" value="1"/>
</dbReference>
<comment type="catalytic activity">
    <reaction evidence="1">
        <text>ATP + protein L-histidine = ADP + protein N-phospho-L-histidine.</text>
        <dbReference type="EC" id="2.7.13.3"/>
    </reaction>
</comment>
<accession>A0ABR8FKT1</accession>
<dbReference type="InterPro" id="IPR005467">
    <property type="entry name" value="His_kinase_dom"/>
</dbReference>
<evidence type="ECO:0000256" key="2">
    <source>
        <dbReference type="ARBA" id="ARBA00004651"/>
    </source>
</evidence>
<gene>
    <name evidence="18" type="ORF">H6G59_23075</name>
</gene>
<dbReference type="PROSITE" id="PS50109">
    <property type="entry name" value="HIS_KIN"/>
    <property type="match status" value="1"/>
</dbReference>
<dbReference type="SUPFAM" id="SSF47384">
    <property type="entry name" value="Homodimeric domain of signal transducing histidine kinase"/>
    <property type="match status" value="1"/>
</dbReference>
<evidence type="ECO:0000256" key="10">
    <source>
        <dbReference type="ARBA" id="ARBA00022840"/>
    </source>
</evidence>
<evidence type="ECO:0000256" key="1">
    <source>
        <dbReference type="ARBA" id="ARBA00000085"/>
    </source>
</evidence>
<dbReference type="Pfam" id="PF00512">
    <property type="entry name" value="HisKA"/>
    <property type="match status" value="1"/>
</dbReference>
<dbReference type="EC" id="2.7.13.3" evidence="3"/>
<feature type="transmembrane region" description="Helical" evidence="15">
    <location>
        <begin position="175"/>
        <end position="194"/>
    </location>
</feature>
<keyword evidence="7 15" id="KW-0812">Transmembrane</keyword>
<evidence type="ECO:0000256" key="6">
    <source>
        <dbReference type="ARBA" id="ARBA00022679"/>
    </source>
</evidence>
<dbReference type="InterPro" id="IPR036097">
    <property type="entry name" value="HisK_dim/P_sf"/>
</dbReference>
<dbReference type="PANTHER" id="PTHR45528:SF1">
    <property type="entry name" value="SENSOR HISTIDINE KINASE CPXA"/>
    <property type="match status" value="1"/>
</dbReference>
<keyword evidence="8" id="KW-0547">Nucleotide-binding</keyword>
<keyword evidence="12" id="KW-0902">Two-component regulatory system</keyword>
<evidence type="ECO:0000256" key="3">
    <source>
        <dbReference type="ARBA" id="ARBA00012438"/>
    </source>
</evidence>
<dbReference type="CDD" id="cd18773">
    <property type="entry name" value="PDC1_HK_sensor"/>
    <property type="match status" value="1"/>
</dbReference>
<feature type="coiled-coil region" evidence="14">
    <location>
        <begin position="225"/>
        <end position="252"/>
    </location>
</feature>
<keyword evidence="4" id="KW-1003">Cell membrane</keyword>
<comment type="caution">
    <text evidence="18">The sequence shown here is derived from an EMBL/GenBank/DDBJ whole genome shotgun (WGS) entry which is preliminary data.</text>
</comment>
<keyword evidence="19" id="KW-1185">Reference proteome</keyword>
<feature type="domain" description="HAMP" evidence="17">
    <location>
        <begin position="199"/>
        <end position="251"/>
    </location>
</feature>
<dbReference type="InterPro" id="IPR003661">
    <property type="entry name" value="HisK_dim/P_dom"/>
</dbReference>
<dbReference type="Pfam" id="PF00672">
    <property type="entry name" value="HAMP"/>
    <property type="match status" value="1"/>
</dbReference>
<evidence type="ECO:0000256" key="5">
    <source>
        <dbReference type="ARBA" id="ARBA00022553"/>
    </source>
</evidence>
<evidence type="ECO:0000256" key="12">
    <source>
        <dbReference type="ARBA" id="ARBA00023012"/>
    </source>
</evidence>
<dbReference type="PANTHER" id="PTHR45528">
    <property type="entry name" value="SENSOR HISTIDINE KINASE CPXA"/>
    <property type="match status" value="1"/>
</dbReference>
<evidence type="ECO:0000256" key="9">
    <source>
        <dbReference type="ARBA" id="ARBA00022777"/>
    </source>
</evidence>
<dbReference type="InterPro" id="IPR004358">
    <property type="entry name" value="Sig_transdc_His_kin-like_C"/>
</dbReference>
<dbReference type="SMART" id="SM00388">
    <property type="entry name" value="HisKA"/>
    <property type="match status" value="1"/>
</dbReference>
<keyword evidence="11 15" id="KW-1133">Transmembrane helix</keyword>
<evidence type="ECO:0000256" key="8">
    <source>
        <dbReference type="ARBA" id="ARBA00022741"/>
    </source>
</evidence>
<evidence type="ECO:0000256" key="7">
    <source>
        <dbReference type="ARBA" id="ARBA00022692"/>
    </source>
</evidence>
<dbReference type="PROSITE" id="PS50885">
    <property type="entry name" value="HAMP"/>
    <property type="match status" value="1"/>
</dbReference>
<evidence type="ECO:0000256" key="14">
    <source>
        <dbReference type="SAM" id="Coils"/>
    </source>
</evidence>
<keyword evidence="14" id="KW-0175">Coiled coil</keyword>
<proteinExistence type="predicted"/>
<dbReference type="InterPro" id="IPR003660">
    <property type="entry name" value="HAMP_dom"/>
</dbReference>
<feature type="domain" description="Histidine kinase" evidence="16">
    <location>
        <begin position="259"/>
        <end position="473"/>
    </location>
</feature>
<evidence type="ECO:0000256" key="4">
    <source>
        <dbReference type="ARBA" id="ARBA00022475"/>
    </source>
</evidence>
<dbReference type="RefSeq" id="WP_190719106.1">
    <property type="nucleotide sequence ID" value="NZ_JACJST010000028.1"/>
</dbReference>
<evidence type="ECO:0000259" key="16">
    <source>
        <dbReference type="PROSITE" id="PS50109"/>
    </source>
</evidence>
<keyword evidence="6" id="KW-0808">Transferase</keyword>
<evidence type="ECO:0000259" key="17">
    <source>
        <dbReference type="PROSITE" id="PS50885"/>
    </source>
</evidence>
<dbReference type="CDD" id="cd00082">
    <property type="entry name" value="HisKA"/>
    <property type="match status" value="1"/>
</dbReference>
<dbReference type="CDD" id="cd06225">
    <property type="entry name" value="HAMP"/>
    <property type="match status" value="1"/>
</dbReference>
<keyword evidence="10" id="KW-0067">ATP-binding</keyword>
<comment type="subcellular location">
    <subcellularLocation>
        <location evidence="2">Cell membrane</location>
        <topology evidence="2">Multi-pass membrane protein</topology>
    </subcellularLocation>
</comment>
<protein>
    <recommendedName>
        <fullName evidence="3">histidine kinase</fullName>
        <ecNumber evidence="3">2.7.13.3</ecNumber>
    </recommendedName>
</protein>
<dbReference type="EMBL" id="JACJST010000028">
    <property type="protein sequence ID" value="MBD2570724.1"/>
    <property type="molecule type" value="Genomic_DNA"/>
</dbReference>